<evidence type="ECO:0000259" key="4">
    <source>
        <dbReference type="PROSITE" id="PS01124"/>
    </source>
</evidence>
<reference evidence="5 6" key="1">
    <citation type="submission" date="2019-02" db="EMBL/GenBank/DDBJ databases">
        <authorList>
            <person name="Li S.-H."/>
        </authorList>
    </citation>
    <scope>NUCLEOTIDE SEQUENCE [LARGE SCALE GENOMIC DNA]</scope>
    <source>
        <strain evidence="5 6">IMCC14385</strain>
    </source>
</reference>
<keyword evidence="6" id="KW-1185">Reference proteome</keyword>
<dbReference type="InterPro" id="IPR050204">
    <property type="entry name" value="AraC_XylS_family_regulators"/>
</dbReference>
<keyword evidence="3" id="KW-0804">Transcription</keyword>
<dbReference type="Proteomes" id="UP000326287">
    <property type="component" value="Chromosome"/>
</dbReference>
<dbReference type="EMBL" id="CP036422">
    <property type="protein sequence ID" value="QFU77367.1"/>
    <property type="molecule type" value="Genomic_DNA"/>
</dbReference>
<proteinExistence type="predicted"/>
<dbReference type="AlphaFoldDB" id="A0A5P9NNI6"/>
<evidence type="ECO:0000256" key="2">
    <source>
        <dbReference type="ARBA" id="ARBA00023125"/>
    </source>
</evidence>
<dbReference type="Gene3D" id="1.10.10.60">
    <property type="entry name" value="Homeodomain-like"/>
    <property type="match status" value="1"/>
</dbReference>
<gene>
    <name evidence="5" type="ORF">EY643_17795</name>
</gene>
<keyword evidence="1" id="KW-0805">Transcription regulation</keyword>
<evidence type="ECO:0000256" key="3">
    <source>
        <dbReference type="ARBA" id="ARBA00023163"/>
    </source>
</evidence>
<evidence type="ECO:0000256" key="1">
    <source>
        <dbReference type="ARBA" id="ARBA00023015"/>
    </source>
</evidence>
<dbReference type="PROSITE" id="PS01124">
    <property type="entry name" value="HTH_ARAC_FAMILY_2"/>
    <property type="match status" value="1"/>
</dbReference>
<protein>
    <submittedName>
        <fullName evidence="5">Helix-turn-helix domain-containing protein</fullName>
    </submittedName>
</protein>
<evidence type="ECO:0000313" key="5">
    <source>
        <dbReference type="EMBL" id="QFU77367.1"/>
    </source>
</evidence>
<dbReference type="RefSeq" id="WP_153240513.1">
    <property type="nucleotide sequence ID" value="NZ_CP036422.1"/>
</dbReference>
<dbReference type="PANTHER" id="PTHR46796">
    <property type="entry name" value="HTH-TYPE TRANSCRIPTIONAL ACTIVATOR RHAS-RELATED"/>
    <property type="match status" value="1"/>
</dbReference>
<dbReference type="PANTHER" id="PTHR46796:SF12">
    <property type="entry name" value="HTH-TYPE DNA-BINDING TRANSCRIPTIONAL ACTIVATOR EUTR"/>
    <property type="match status" value="1"/>
</dbReference>
<sequence length="326" mass="35509">MTGGELLVSETYDLYESFSEAVRGWSLDFRQLSRHQGSFFLEQLMGHSLFFSRAYLPSSFHQRGASTPGCRTVSMLVSGSPAAGWRWCGETVSHNSLLVMPVSGEFESFSTPGLDTLHIAVPIAMLEDVAATQFQQPLHELMPEGRCFCPNGGPAMFQLRQTLDRILGIIRSPSAPMQAGELAAREYELACLILSCLAAGGTGTPGSRRGKRMKVLDTSLAYIAAADYDEINVAGLVRQAGVSRRTLENAFQDGLGISPASYLKAIKLNTFSRRLLEADRAEATVATVAREVGFAHLGQLAADYYEMFGERPLATLRRSSGRAQKV</sequence>
<dbReference type="OrthoDB" id="6003540at2"/>
<dbReference type="GO" id="GO:0003700">
    <property type="term" value="F:DNA-binding transcription factor activity"/>
    <property type="evidence" value="ECO:0007669"/>
    <property type="project" value="InterPro"/>
</dbReference>
<dbReference type="GO" id="GO:0043565">
    <property type="term" value="F:sequence-specific DNA binding"/>
    <property type="evidence" value="ECO:0007669"/>
    <property type="project" value="InterPro"/>
</dbReference>
<dbReference type="Pfam" id="PF12833">
    <property type="entry name" value="HTH_18"/>
    <property type="match status" value="1"/>
</dbReference>
<accession>A0A5P9NNI6</accession>
<name>A0A5P9NNI6_9GAMM</name>
<keyword evidence="2" id="KW-0238">DNA-binding</keyword>
<dbReference type="SMART" id="SM00342">
    <property type="entry name" value="HTH_ARAC"/>
    <property type="match status" value="1"/>
</dbReference>
<feature type="domain" description="HTH araC/xylS-type" evidence="4">
    <location>
        <begin position="217"/>
        <end position="318"/>
    </location>
</feature>
<organism evidence="5 6">
    <name type="scientific">Halioglobus maricola</name>
    <dbReference type="NCBI Taxonomy" id="2601894"/>
    <lineage>
        <taxon>Bacteria</taxon>
        <taxon>Pseudomonadati</taxon>
        <taxon>Pseudomonadota</taxon>
        <taxon>Gammaproteobacteria</taxon>
        <taxon>Cellvibrionales</taxon>
        <taxon>Halieaceae</taxon>
        <taxon>Halioglobus</taxon>
    </lineage>
</organism>
<dbReference type="InterPro" id="IPR018060">
    <property type="entry name" value="HTH_AraC"/>
</dbReference>
<evidence type="ECO:0000313" key="6">
    <source>
        <dbReference type="Proteomes" id="UP000326287"/>
    </source>
</evidence>
<dbReference type="KEGG" id="halc:EY643_17795"/>